<dbReference type="PANTHER" id="PTHR43767">
    <property type="entry name" value="LONG-CHAIN-FATTY-ACID--COA LIGASE"/>
    <property type="match status" value="1"/>
</dbReference>
<dbReference type="Pfam" id="PF13193">
    <property type="entry name" value="AMP-binding_C"/>
    <property type="match status" value="1"/>
</dbReference>
<dbReference type="InterPro" id="IPR025110">
    <property type="entry name" value="AMP-bd_C"/>
</dbReference>
<dbReference type="NCBIfam" id="NF005714">
    <property type="entry name" value="PRK07529.1"/>
    <property type="match status" value="1"/>
</dbReference>
<dbReference type="InterPro" id="IPR042099">
    <property type="entry name" value="ANL_N_sf"/>
</dbReference>
<gene>
    <name evidence="3" type="ORF">HGB41_08205</name>
</gene>
<dbReference type="InterPro" id="IPR050237">
    <property type="entry name" value="ATP-dep_AMP-bd_enzyme"/>
</dbReference>
<dbReference type="RefSeq" id="WP_171082996.1">
    <property type="nucleotide sequence ID" value="NZ_JABAIV010000002.1"/>
</dbReference>
<dbReference type="InterPro" id="IPR020845">
    <property type="entry name" value="AMP-binding_CS"/>
</dbReference>
<evidence type="ECO:0000259" key="1">
    <source>
        <dbReference type="Pfam" id="PF00501"/>
    </source>
</evidence>
<protein>
    <submittedName>
        <fullName evidence="3">Acyl-CoA synthetase</fullName>
    </submittedName>
</protein>
<feature type="domain" description="AMP-dependent synthetase/ligase" evidence="1">
    <location>
        <begin position="44"/>
        <end position="447"/>
    </location>
</feature>
<dbReference type="GO" id="GO:0016878">
    <property type="term" value="F:acid-thiol ligase activity"/>
    <property type="evidence" value="ECO:0007669"/>
    <property type="project" value="UniProtKB-ARBA"/>
</dbReference>
<dbReference type="Proteomes" id="UP000533905">
    <property type="component" value="Unassembled WGS sequence"/>
</dbReference>
<dbReference type="Gene3D" id="3.30.300.30">
    <property type="match status" value="1"/>
</dbReference>
<dbReference type="InterPro" id="IPR000873">
    <property type="entry name" value="AMP-dep_synth/lig_dom"/>
</dbReference>
<keyword evidence="4" id="KW-1185">Reference proteome</keyword>
<dbReference type="Pfam" id="PF00501">
    <property type="entry name" value="AMP-binding"/>
    <property type="match status" value="1"/>
</dbReference>
<organism evidence="3 4">
    <name type="scientific">Telluria aromaticivorans</name>
    <dbReference type="NCBI Taxonomy" id="2725995"/>
    <lineage>
        <taxon>Bacteria</taxon>
        <taxon>Pseudomonadati</taxon>
        <taxon>Pseudomonadota</taxon>
        <taxon>Betaproteobacteria</taxon>
        <taxon>Burkholderiales</taxon>
        <taxon>Oxalobacteraceae</taxon>
        <taxon>Telluria group</taxon>
        <taxon>Telluria</taxon>
    </lineage>
</organism>
<dbReference type="PROSITE" id="PS00455">
    <property type="entry name" value="AMP_BINDING"/>
    <property type="match status" value="1"/>
</dbReference>
<comment type="caution">
    <text evidence="3">The sequence shown here is derived from an EMBL/GenBank/DDBJ whole genome shotgun (WGS) entry which is preliminary data.</text>
</comment>
<accession>A0A7Y2JYY7</accession>
<dbReference type="PANTHER" id="PTHR43767:SF1">
    <property type="entry name" value="NONRIBOSOMAL PEPTIDE SYNTHASE PES1 (EUROFUNG)-RELATED"/>
    <property type="match status" value="1"/>
</dbReference>
<reference evidence="3 4" key="1">
    <citation type="submission" date="2020-04" db="EMBL/GenBank/DDBJ databases">
        <title>Massilia sp. nov., a cold adapted bacteria isolated from Arctic soil.</title>
        <authorList>
            <person name="Son J."/>
            <person name="Ka J.-O."/>
        </authorList>
    </citation>
    <scope>NUCLEOTIDE SEQUENCE [LARGE SCALE GENOMIC DNA]</scope>
    <source>
        <strain evidence="3 4">ML15P13</strain>
    </source>
</reference>
<name>A0A7Y2JYY7_9BURK</name>
<dbReference type="InterPro" id="IPR045851">
    <property type="entry name" value="AMP-bd_C_sf"/>
</dbReference>
<sequence>MFQTDYGANPGQGIATLADIERVEATPWGELLPARTTYALLRLASERHPQRTALRFLLHADPGARDFALSYEGLAERVTQAANAFYRVGVTAGQAVALLLPNLPEMQFSLLGAQAAGIANPINPMLEIDHIAAIIDATGARVLVTLAPQPDNALLWDKALALAERCPSITSIFAVDLCSYVDARSAQQLEALRVQAPRPARPEVRVLGFSAALAAERSDRLVSGRTILESDLCSYFHTGGTTGLPKVAAHTHLNESFVACMLALLQPGPNVVLCGLPLFHVNGAMATGLGAFHAGWEVVMLTPQGYRGEGVLKHFWALAERFRASSFSAVPTILAALAAEGPGTADIRSLRQVFCGAAPLPAETAHRFEQVTGVPVCEGYGLTETACLATLNPPSRARRTGSVGLRLPHQQVRIWKVDAAGRAAGECAPGEVGVIGVCGPNVFPGYLRAHDNEGIWLAPGWLNTGDLGYLDLDGFLRLTGRAKDLIIRGGHNIDPALIEEALLKHPDVALAAAVGQPDEHAGELPVAFLTLKPGSTAGPQELLEAARALVPERAAVPVRIEVLAQMPLTPIGKLAKAELRMRAARFVLGERLARHGIPARVEVAADARHGVLATLHGAPAACEEARRVLGAFAIALATAADPDATA</sequence>
<evidence type="ECO:0000313" key="4">
    <source>
        <dbReference type="Proteomes" id="UP000533905"/>
    </source>
</evidence>
<evidence type="ECO:0000259" key="2">
    <source>
        <dbReference type="Pfam" id="PF13193"/>
    </source>
</evidence>
<dbReference type="AlphaFoldDB" id="A0A7Y2JYY7"/>
<proteinExistence type="predicted"/>
<dbReference type="EMBL" id="JABAIV010000002">
    <property type="protein sequence ID" value="NNG22983.1"/>
    <property type="molecule type" value="Genomic_DNA"/>
</dbReference>
<dbReference type="SUPFAM" id="SSF56801">
    <property type="entry name" value="Acetyl-CoA synthetase-like"/>
    <property type="match status" value="1"/>
</dbReference>
<dbReference type="Gene3D" id="3.40.50.12780">
    <property type="entry name" value="N-terminal domain of ligase-like"/>
    <property type="match status" value="1"/>
</dbReference>
<evidence type="ECO:0000313" key="3">
    <source>
        <dbReference type="EMBL" id="NNG22983.1"/>
    </source>
</evidence>
<feature type="domain" description="AMP-binding enzyme C-terminal" evidence="2">
    <location>
        <begin position="498"/>
        <end position="573"/>
    </location>
</feature>